<dbReference type="OrthoDB" id="329835at2759"/>
<keyword evidence="8" id="KW-1185">Reference proteome</keyword>
<evidence type="ECO:0000313" key="8">
    <source>
        <dbReference type="Proteomes" id="UP000249789"/>
    </source>
</evidence>
<dbReference type="InterPro" id="IPR011141">
    <property type="entry name" value="Polyketide_synthase_type-III"/>
</dbReference>
<dbReference type="InterPro" id="IPR001099">
    <property type="entry name" value="Chalcone/stilbene_synt_N"/>
</dbReference>
<dbReference type="PIRSF" id="PIRSF000451">
    <property type="entry name" value="PKS_III"/>
    <property type="match status" value="1"/>
</dbReference>
<feature type="domain" description="Chalcone/stilbene synthase C-terminal" evidence="6">
    <location>
        <begin position="266"/>
        <end position="402"/>
    </location>
</feature>
<feature type="region of interest" description="Disordered" evidence="4">
    <location>
        <begin position="1"/>
        <end position="23"/>
    </location>
</feature>
<evidence type="ECO:0000256" key="3">
    <source>
        <dbReference type="RuleBase" id="RU003633"/>
    </source>
</evidence>
<dbReference type="RefSeq" id="XP_040805277.1">
    <property type="nucleotide sequence ID" value="XM_040949897.1"/>
</dbReference>
<dbReference type="InterPro" id="IPR012328">
    <property type="entry name" value="Chalcone/stilbene_synt_C"/>
</dbReference>
<comment type="similarity">
    <text evidence="1 3">Belongs to the thiolase-like superfamily. Chalcone/stilbene synthases family.</text>
</comment>
<dbReference type="AlphaFoldDB" id="A0A8G1RYW8"/>
<dbReference type="GO" id="GO:0016747">
    <property type="term" value="F:acyltransferase activity, transferring groups other than amino-acyl groups"/>
    <property type="evidence" value="ECO:0007669"/>
    <property type="project" value="InterPro"/>
</dbReference>
<evidence type="ECO:0000256" key="1">
    <source>
        <dbReference type="ARBA" id="ARBA00005531"/>
    </source>
</evidence>
<evidence type="ECO:0000313" key="7">
    <source>
        <dbReference type="EMBL" id="RAK81267.1"/>
    </source>
</evidence>
<dbReference type="EMBL" id="KZ824626">
    <property type="protein sequence ID" value="RAK81267.1"/>
    <property type="molecule type" value="Genomic_DNA"/>
</dbReference>
<dbReference type="Gene3D" id="3.40.47.10">
    <property type="match status" value="2"/>
</dbReference>
<keyword evidence="2 3" id="KW-0808">Transferase</keyword>
<evidence type="ECO:0000259" key="6">
    <source>
        <dbReference type="Pfam" id="PF02797"/>
    </source>
</evidence>
<dbReference type="PANTHER" id="PTHR11877:SF46">
    <property type="entry name" value="TYPE III POLYKETIDE SYNTHASE A"/>
    <property type="match status" value="1"/>
</dbReference>
<feature type="domain" description="Chalcone/stilbene synthase N-terminal" evidence="5">
    <location>
        <begin position="26"/>
        <end position="244"/>
    </location>
</feature>
<dbReference type="PANTHER" id="PTHR11877">
    <property type="entry name" value="HYDROXYMETHYLGLUTARYL-COA SYNTHASE"/>
    <property type="match status" value="1"/>
</dbReference>
<dbReference type="GO" id="GO:0030639">
    <property type="term" value="P:polyketide biosynthetic process"/>
    <property type="evidence" value="ECO:0007669"/>
    <property type="project" value="TreeGrafter"/>
</dbReference>
<gene>
    <name evidence="7" type="ORF">BO72DRAFT_524700</name>
</gene>
<keyword evidence="3" id="KW-0012">Acyltransferase</keyword>
<dbReference type="Proteomes" id="UP000249789">
    <property type="component" value="Unassembled WGS sequence"/>
</dbReference>
<dbReference type="SUPFAM" id="SSF53901">
    <property type="entry name" value="Thiolase-like"/>
    <property type="match status" value="2"/>
</dbReference>
<protein>
    <submittedName>
        <fullName evidence="7">Thiolase-like protein</fullName>
    </submittedName>
</protein>
<sequence>MGAAFSSGSDAHPPRGAADAGEEPELTITGLGTEWPSQIVTSDDFRQYLLRHHPADAAWVQTLLKINARSGIASRALIGFNNNPLWYDPRNQSTPPTAKQVSSEFHRHGVPLAARAVRAALTDSHLPASAITHTVAVTVTNAGAPGYDQAVFRDVGISPGAERVLLSGIGCAGGLAALRVGSSLARAATLQRKPARVLVLACEVCSIHLAAELHATAKKVRLSGGEDISIGPALFSDGAAALVLCNALALTGEMPRRFAVVDYRTAITPETHEAMSYRTTEYGFQLTLAREVPALAVASLRGLFGELMQANGMASAGPGELEWAVHPGGLTVLRGAQLALGLSDEAIRASREVYESRGNSSSVAVLAGLDRLRGWEGRSLRKEVVAVSFGPGLTTEMVLLRRLV</sequence>
<evidence type="ECO:0000259" key="5">
    <source>
        <dbReference type="Pfam" id="PF00195"/>
    </source>
</evidence>
<evidence type="ECO:0000256" key="4">
    <source>
        <dbReference type="SAM" id="MobiDB-lite"/>
    </source>
</evidence>
<dbReference type="Pfam" id="PF02797">
    <property type="entry name" value="Chal_sti_synt_C"/>
    <property type="match status" value="1"/>
</dbReference>
<evidence type="ECO:0000256" key="2">
    <source>
        <dbReference type="ARBA" id="ARBA00022679"/>
    </source>
</evidence>
<dbReference type="InterPro" id="IPR016039">
    <property type="entry name" value="Thiolase-like"/>
</dbReference>
<organism evidence="7 8">
    <name type="scientific">Aspergillus fijiensis CBS 313.89</name>
    <dbReference type="NCBI Taxonomy" id="1448319"/>
    <lineage>
        <taxon>Eukaryota</taxon>
        <taxon>Fungi</taxon>
        <taxon>Dikarya</taxon>
        <taxon>Ascomycota</taxon>
        <taxon>Pezizomycotina</taxon>
        <taxon>Eurotiomycetes</taxon>
        <taxon>Eurotiomycetidae</taxon>
        <taxon>Eurotiales</taxon>
        <taxon>Aspergillaceae</taxon>
        <taxon>Aspergillus</taxon>
    </lineage>
</organism>
<name>A0A8G1RYW8_9EURO</name>
<dbReference type="Pfam" id="PF00195">
    <property type="entry name" value="Chal_sti_synt_N"/>
    <property type="match status" value="1"/>
</dbReference>
<accession>A0A8G1RYW8</accession>
<dbReference type="VEuPathDB" id="FungiDB:BO72DRAFT_524700"/>
<dbReference type="GeneID" id="63867232"/>
<proteinExistence type="inferred from homology"/>
<reference evidence="7 8" key="1">
    <citation type="submission" date="2018-02" db="EMBL/GenBank/DDBJ databases">
        <title>The genomes of Aspergillus section Nigri reveals drivers in fungal speciation.</title>
        <authorList>
            <consortium name="DOE Joint Genome Institute"/>
            <person name="Vesth T.C."/>
            <person name="Nybo J."/>
            <person name="Theobald S."/>
            <person name="Brandl J."/>
            <person name="Frisvad J.C."/>
            <person name="Nielsen K.F."/>
            <person name="Lyhne E.K."/>
            <person name="Kogle M.E."/>
            <person name="Kuo A."/>
            <person name="Riley R."/>
            <person name="Clum A."/>
            <person name="Nolan M."/>
            <person name="Lipzen A."/>
            <person name="Salamov A."/>
            <person name="Henrissat B."/>
            <person name="Wiebenga A."/>
            <person name="De vries R.P."/>
            <person name="Grigoriev I.V."/>
            <person name="Mortensen U.H."/>
            <person name="Andersen M.R."/>
            <person name="Baker S.E."/>
        </authorList>
    </citation>
    <scope>NUCLEOTIDE SEQUENCE [LARGE SCALE GENOMIC DNA]</scope>
    <source>
        <strain evidence="7 8">CBS 313.89</strain>
    </source>
</reference>